<sequence length="210" mass="23437">MSSLRDADFRSSVDLPGKQQPTSTRHLGRLTPVLHRPAEPSTFDVRPAAARPTAPLRRQHPLQPTPPRQNTPPDATSPHQTAPTGTSAPGPQRRPQNSTLLLSRLAATPNVVNKNTGGDNRMYLARKLQTISTKSEYHKVNRQFANYQYIISNCTVQAANTNPLSPIPLFISFLTNSIMFLLHLSWSSPSFAAEHYVLLTHVIYYLCQYK</sequence>
<proteinExistence type="predicted"/>
<accession>A0A183MU70</accession>
<reference evidence="2 3" key="1">
    <citation type="submission" date="2018-11" db="EMBL/GenBank/DDBJ databases">
        <authorList>
            <consortium name="Pathogen Informatics"/>
        </authorList>
    </citation>
    <scope>NUCLEOTIDE SEQUENCE [LARGE SCALE GENOMIC DNA]</scope>
    <source>
        <strain evidence="2 3">Zambia</strain>
    </source>
</reference>
<dbReference type="Proteomes" id="UP000277204">
    <property type="component" value="Unassembled WGS sequence"/>
</dbReference>
<feature type="region of interest" description="Disordered" evidence="1">
    <location>
        <begin position="1"/>
        <end position="96"/>
    </location>
</feature>
<feature type="compositionally biased region" description="Polar residues" evidence="1">
    <location>
        <begin position="71"/>
        <end position="96"/>
    </location>
</feature>
<feature type="compositionally biased region" description="Basic and acidic residues" evidence="1">
    <location>
        <begin position="1"/>
        <end position="11"/>
    </location>
</feature>
<evidence type="ECO:0000256" key="1">
    <source>
        <dbReference type="SAM" id="MobiDB-lite"/>
    </source>
</evidence>
<evidence type="ECO:0000313" key="2">
    <source>
        <dbReference type="EMBL" id="VDP32169.1"/>
    </source>
</evidence>
<dbReference type="EMBL" id="UZAI01018018">
    <property type="protein sequence ID" value="VDP32169.1"/>
    <property type="molecule type" value="Genomic_DNA"/>
</dbReference>
<keyword evidence="3" id="KW-1185">Reference proteome</keyword>
<gene>
    <name evidence="2" type="ORF">SMRZ_LOCUS19595</name>
</gene>
<name>A0A183MU70_9TREM</name>
<dbReference type="AlphaFoldDB" id="A0A183MU70"/>
<evidence type="ECO:0000313" key="3">
    <source>
        <dbReference type="Proteomes" id="UP000277204"/>
    </source>
</evidence>
<feature type="compositionally biased region" description="Low complexity" evidence="1">
    <location>
        <begin position="46"/>
        <end position="56"/>
    </location>
</feature>
<protein>
    <submittedName>
        <fullName evidence="2">Uncharacterized protein</fullName>
    </submittedName>
</protein>
<organism evidence="2 3">
    <name type="scientific">Schistosoma margrebowiei</name>
    <dbReference type="NCBI Taxonomy" id="48269"/>
    <lineage>
        <taxon>Eukaryota</taxon>
        <taxon>Metazoa</taxon>
        <taxon>Spiralia</taxon>
        <taxon>Lophotrochozoa</taxon>
        <taxon>Platyhelminthes</taxon>
        <taxon>Trematoda</taxon>
        <taxon>Digenea</taxon>
        <taxon>Strigeidida</taxon>
        <taxon>Schistosomatoidea</taxon>
        <taxon>Schistosomatidae</taxon>
        <taxon>Schistosoma</taxon>
    </lineage>
</organism>